<dbReference type="Gene3D" id="3.40.50.300">
    <property type="entry name" value="P-loop containing nucleotide triphosphate hydrolases"/>
    <property type="match status" value="1"/>
</dbReference>
<name>R0MG85_NOSB1</name>
<feature type="domain" description="MCM AAA-lid" evidence="1">
    <location>
        <begin position="23"/>
        <end position="105"/>
    </location>
</feature>
<dbReference type="Pfam" id="PF17855">
    <property type="entry name" value="MCM_lid"/>
    <property type="match status" value="1"/>
</dbReference>
<dbReference type="EMBL" id="KB909063">
    <property type="protein sequence ID" value="EOB13150.1"/>
    <property type="molecule type" value="Genomic_DNA"/>
</dbReference>
<dbReference type="GO" id="GO:0000727">
    <property type="term" value="P:double-strand break repair via break-induced replication"/>
    <property type="evidence" value="ECO:0007669"/>
    <property type="project" value="TreeGrafter"/>
</dbReference>
<dbReference type="SUPFAM" id="SSF52540">
    <property type="entry name" value="P-loop containing nucleoside triphosphate hydrolases"/>
    <property type="match status" value="1"/>
</dbReference>
<dbReference type="GO" id="GO:0042555">
    <property type="term" value="C:MCM complex"/>
    <property type="evidence" value="ECO:0007669"/>
    <property type="project" value="TreeGrafter"/>
</dbReference>
<accession>R0MG85</accession>
<dbReference type="InterPro" id="IPR041562">
    <property type="entry name" value="MCM_lid"/>
</dbReference>
<dbReference type="Proteomes" id="UP000016927">
    <property type="component" value="Unassembled WGS sequence"/>
</dbReference>
<dbReference type="GO" id="GO:0017116">
    <property type="term" value="F:single-stranded DNA helicase activity"/>
    <property type="evidence" value="ECO:0007669"/>
    <property type="project" value="TreeGrafter"/>
</dbReference>
<evidence type="ECO:0000313" key="2">
    <source>
        <dbReference type="EMBL" id="EOB13150.1"/>
    </source>
</evidence>
<dbReference type="GO" id="GO:0003697">
    <property type="term" value="F:single-stranded DNA binding"/>
    <property type="evidence" value="ECO:0007669"/>
    <property type="project" value="TreeGrafter"/>
</dbReference>
<dbReference type="OrthoDB" id="844at2759"/>
<dbReference type="PANTHER" id="PTHR11630">
    <property type="entry name" value="DNA REPLICATION LICENSING FACTOR MCM FAMILY MEMBER"/>
    <property type="match status" value="1"/>
</dbReference>
<evidence type="ECO:0000313" key="3">
    <source>
        <dbReference type="Proteomes" id="UP000016927"/>
    </source>
</evidence>
<organism evidence="2 3">
    <name type="scientific">Nosema bombycis (strain CQ1 / CVCC 102059)</name>
    <name type="common">Microsporidian parasite</name>
    <name type="synonym">Pebrine of silkworm</name>
    <dbReference type="NCBI Taxonomy" id="578461"/>
    <lineage>
        <taxon>Eukaryota</taxon>
        <taxon>Fungi</taxon>
        <taxon>Fungi incertae sedis</taxon>
        <taxon>Microsporidia</taxon>
        <taxon>Nosematidae</taxon>
        <taxon>Nosema</taxon>
    </lineage>
</organism>
<reference evidence="2 3" key="1">
    <citation type="journal article" date="2013" name="BMC Genomics">
        <title>Comparative genomics of parasitic silkworm microsporidia reveal an association between genome expansion and host adaptation.</title>
        <authorList>
            <person name="Pan G."/>
            <person name="Xu J."/>
            <person name="Li T."/>
            <person name="Xia Q."/>
            <person name="Liu S.L."/>
            <person name="Zhang G."/>
            <person name="Li S."/>
            <person name="Li C."/>
            <person name="Liu H."/>
            <person name="Yang L."/>
            <person name="Liu T."/>
            <person name="Zhang X."/>
            <person name="Wu Z."/>
            <person name="Fan W."/>
            <person name="Dang X."/>
            <person name="Xiang H."/>
            <person name="Tao M."/>
            <person name="Li Y."/>
            <person name="Hu J."/>
            <person name="Li Z."/>
            <person name="Lin L."/>
            <person name="Luo J."/>
            <person name="Geng L."/>
            <person name="Wang L."/>
            <person name="Long M."/>
            <person name="Wan Y."/>
            <person name="He N."/>
            <person name="Zhang Z."/>
            <person name="Lu C."/>
            <person name="Keeling P.J."/>
            <person name="Wang J."/>
            <person name="Xiang Z."/>
            <person name="Zhou Z."/>
        </authorList>
    </citation>
    <scope>NUCLEOTIDE SEQUENCE [LARGE SCALE GENOMIC DNA]</scope>
    <source>
        <strain evidence="3">CQ1 / CVCC 102059</strain>
    </source>
</reference>
<protein>
    <submittedName>
        <fullName evidence="2">DNA replication licensing factor mcm2</fullName>
    </submittedName>
</protein>
<gene>
    <name evidence="2" type="primary">MCM2</name>
    <name evidence="2" type="ORF">NBO_155g0003</name>
</gene>
<dbReference type="GO" id="GO:1902975">
    <property type="term" value="P:mitotic DNA replication initiation"/>
    <property type="evidence" value="ECO:0007669"/>
    <property type="project" value="TreeGrafter"/>
</dbReference>
<dbReference type="InterPro" id="IPR031327">
    <property type="entry name" value="MCM"/>
</dbReference>
<dbReference type="GO" id="GO:0043138">
    <property type="term" value="F:3'-5' DNA helicase activity"/>
    <property type="evidence" value="ECO:0007669"/>
    <property type="project" value="TreeGrafter"/>
</dbReference>
<evidence type="ECO:0000259" key="1">
    <source>
        <dbReference type="Pfam" id="PF17855"/>
    </source>
</evidence>
<keyword evidence="3" id="KW-1185">Reference proteome</keyword>
<dbReference type="InterPro" id="IPR027417">
    <property type="entry name" value="P-loop_NTPase"/>
</dbReference>
<sequence>MARFVLNTHKGIANVKQETMSHEFLRKYILYARLNIQPVFSNVNIDKVTHLYSDLRKESMSSGLPITVRHIESIIRISEAFAKMELRNTVTIEDIDEAISTVLDSFMGAQKYSITKNMKKKFIKYFKKNNTDIILFLLKEMYNERARAFHSTYIYMDELSRRVQNYGYNLPDNFFSSNELKESGFEFDSNRKVIKRVI</sequence>
<dbReference type="GO" id="GO:0005524">
    <property type="term" value="F:ATP binding"/>
    <property type="evidence" value="ECO:0007669"/>
    <property type="project" value="InterPro"/>
</dbReference>
<dbReference type="OMA" id="MYNERAR"/>
<dbReference type="STRING" id="578461.R0MG85"/>
<dbReference type="AlphaFoldDB" id="R0MG85"/>
<dbReference type="HOGENOM" id="CLU_1378499_0_0_1"/>
<dbReference type="VEuPathDB" id="MicrosporidiaDB:NBO_155g0003"/>
<dbReference type="GO" id="GO:0005634">
    <property type="term" value="C:nucleus"/>
    <property type="evidence" value="ECO:0007669"/>
    <property type="project" value="TreeGrafter"/>
</dbReference>
<dbReference type="PANTHER" id="PTHR11630:SF44">
    <property type="entry name" value="DNA REPLICATION LICENSING FACTOR MCM2"/>
    <property type="match status" value="1"/>
</dbReference>
<proteinExistence type="predicted"/>